<accession>A0A6S6UDX3</accession>
<dbReference type="EMBL" id="CACVAS010000162">
    <property type="protein sequence ID" value="CAA6827744.1"/>
    <property type="molecule type" value="Genomic_DNA"/>
</dbReference>
<feature type="transmembrane region" description="Helical" evidence="1">
    <location>
        <begin position="133"/>
        <end position="152"/>
    </location>
</feature>
<name>A0A6S6UDX3_9BACT</name>
<feature type="transmembrane region" description="Helical" evidence="1">
    <location>
        <begin position="12"/>
        <end position="33"/>
    </location>
</feature>
<dbReference type="AlphaFoldDB" id="A0A6S6UDX3"/>
<feature type="transmembrane region" description="Helical" evidence="1">
    <location>
        <begin position="158"/>
        <end position="177"/>
    </location>
</feature>
<feature type="transmembrane region" description="Helical" evidence="1">
    <location>
        <begin position="103"/>
        <end position="121"/>
    </location>
</feature>
<reference evidence="2" key="1">
    <citation type="submission" date="2020-01" db="EMBL/GenBank/DDBJ databases">
        <authorList>
            <person name="Meier V. D."/>
            <person name="Meier V D."/>
        </authorList>
    </citation>
    <scope>NUCLEOTIDE SEQUENCE</scope>
    <source>
        <strain evidence="2">HLG_WM_MAG_01</strain>
    </source>
</reference>
<evidence type="ECO:0000313" key="2">
    <source>
        <dbReference type="EMBL" id="CAA6827744.1"/>
    </source>
</evidence>
<feature type="transmembrane region" description="Helical" evidence="1">
    <location>
        <begin position="45"/>
        <end position="61"/>
    </location>
</feature>
<keyword evidence="1" id="KW-0472">Membrane</keyword>
<evidence type="ECO:0000256" key="1">
    <source>
        <dbReference type="SAM" id="Phobius"/>
    </source>
</evidence>
<protein>
    <submittedName>
        <fullName evidence="2">Uncharacterized protein</fullName>
    </submittedName>
</protein>
<keyword evidence="1" id="KW-1133">Transmembrane helix</keyword>
<sequence length="181" mass="19903">MAKETTPVKYYSIINAFIVGLVCGALALLVGFLVHEGTIKHDFSILFPYAVVGIMISLLNFKPLSKLAIILLPPVYALSGFGIVLGPILMSYLGWEKSSVSDAMALVIENVPFFIVASILYNWYSSLAGKKKFLVYAVFATTTVVVSMLIFGDKYPTWMIQGCYLGFGAFLFSLLHLKQPI</sequence>
<proteinExistence type="predicted"/>
<keyword evidence="1" id="KW-0812">Transmembrane</keyword>
<organism evidence="2">
    <name type="scientific">uncultured Sulfurovum sp</name>
    <dbReference type="NCBI Taxonomy" id="269237"/>
    <lineage>
        <taxon>Bacteria</taxon>
        <taxon>Pseudomonadati</taxon>
        <taxon>Campylobacterota</taxon>
        <taxon>Epsilonproteobacteria</taxon>
        <taxon>Campylobacterales</taxon>
        <taxon>Sulfurovaceae</taxon>
        <taxon>Sulfurovum</taxon>
        <taxon>environmental samples</taxon>
    </lineage>
</organism>
<feature type="transmembrane region" description="Helical" evidence="1">
    <location>
        <begin position="68"/>
        <end position="91"/>
    </location>
</feature>
<gene>
    <name evidence="2" type="ORF">HELGO_WM66056</name>
</gene>